<sequence>MQANVWSNPWAPATWDKAGGVYPWRSENVSLSEGNLALNVSRGAAGSVQANSDQLRKTGLFEVDATLPQGLPGLIIAPLYLYGEDAHEIDFEIVGTKGLQLAVHTGSRFNAFNHLIPGDFSGRRRFAIRYVAGEEISWLVDDAVIRTLRPAELASTFPFHALKPYAEIWPTRSVEWAGPWRHRDTRMILHGYRLT</sequence>
<reference evidence="3 4" key="1">
    <citation type="submission" date="2020-08" db="EMBL/GenBank/DDBJ databases">
        <title>Genomic Encyclopedia of Type Strains, Phase IV (KMG-IV): sequencing the most valuable type-strain genomes for metagenomic binning, comparative biology and taxonomic classification.</title>
        <authorList>
            <person name="Goeker M."/>
        </authorList>
    </citation>
    <scope>NUCLEOTIDE SEQUENCE [LARGE SCALE GENOMIC DNA]</scope>
    <source>
        <strain evidence="3 4">DSM 4737</strain>
    </source>
</reference>
<comment type="caution">
    <text evidence="3">The sequence shown here is derived from an EMBL/GenBank/DDBJ whole genome shotgun (WGS) entry which is preliminary data.</text>
</comment>
<protein>
    <submittedName>
        <fullName evidence="3">Beta-glucanase (GH16 family)</fullName>
    </submittedName>
</protein>
<dbReference type="AlphaFoldDB" id="A0A7W9CIZ8"/>
<dbReference type="SUPFAM" id="SSF49899">
    <property type="entry name" value="Concanavalin A-like lectins/glucanases"/>
    <property type="match status" value="1"/>
</dbReference>
<evidence type="ECO:0000313" key="4">
    <source>
        <dbReference type="Proteomes" id="UP000545037"/>
    </source>
</evidence>
<proteinExistence type="inferred from homology"/>
<evidence type="ECO:0000313" key="3">
    <source>
        <dbReference type="EMBL" id="MBB5746359.1"/>
    </source>
</evidence>
<dbReference type="InterPro" id="IPR000757">
    <property type="entry name" value="Beta-glucanase-like"/>
</dbReference>
<dbReference type="EMBL" id="JACHOR010000003">
    <property type="protein sequence ID" value="MBB5746359.1"/>
    <property type="molecule type" value="Genomic_DNA"/>
</dbReference>
<dbReference type="PROSITE" id="PS51762">
    <property type="entry name" value="GH16_2"/>
    <property type="match status" value="1"/>
</dbReference>
<dbReference type="InterPro" id="IPR013320">
    <property type="entry name" value="ConA-like_dom_sf"/>
</dbReference>
<organism evidence="3 4">
    <name type="scientific">Brevundimonas variabilis</name>
    <dbReference type="NCBI Taxonomy" id="74312"/>
    <lineage>
        <taxon>Bacteria</taxon>
        <taxon>Pseudomonadati</taxon>
        <taxon>Pseudomonadota</taxon>
        <taxon>Alphaproteobacteria</taxon>
        <taxon>Caulobacterales</taxon>
        <taxon>Caulobacteraceae</taxon>
        <taxon>Brevundimonas</taxon>
    </lineage>
</organism>
<dbReference type="Gene3D" id="2.60.120.200">
    <property type="match status" value="1"/>
</dbReference>
<dbReference type="GO" id="GO:0005975">
    <property type="term" value="P:carbohydrate metabolic process"/>
    <property type="evidence" value="ECO:0007669"/>
    <property type="project" value="InterPro"/>
</dbReference>
<keyword evidence="4" id="KW-1185">Reference proteome</keyword>
<comment type="similarity">
    <text evidence="1">Belongs to the glycosyl hydrolase 16 family.</text>
</comment>
<dbReference type="Proteomes" id="UP000545037">
    <property type="component" value="Unassembled WGS sequence"/>
</dbReference>
<evidence type="ECO:0000256" key="1">
    <source>
        <dbReference type="ARBA" id="ARBA00006865"/>
    </source>
</evidence>
<name>A0A7W9CIZ8_9CAUL</name>
<feature type="domain" description="GH16" evidence="2">
    <location>
        <begin position="1"/>
        <end position="185"/>
    </location>
</feature>
<dbReference type="RefSeq" id="WP_183213336.1">
    <property type="nucleotide sequence ID" value="NZ_JACHOR010000003.1"/>
</dbReference>
<dbReference type="Pfam" id="PF00722">
    <property type="entry name" value="Glyco_hydro_16"/>
    <property type="match status" value="1"/>
</dbReference>
<dbReference type="GO" id="GO:0004553">
    <property type="term" value="F:hydrolase activity, hydrolyzing O-glycosyl compounds"/>
    <property type="evidence" value="ECO:0007669"/>
    <property type="project" value="InterPro"/>
</dbReference>
<evidence type="ECO:0000259" key="2">
    <source>
        <dbReference type="PROSITE" id="PS51762"/>
    </source>
</evidence>
<gene>
    <name evidence="3" type="ORF">GGR13_001963</name>
</gene>
<accession>A0A7W9CIZ8</accession>